<reference evidence="3" key="1">
    <citation type="submission" date="2013-06" db="EMBL/GenBank/DDBJ databases">
        <authorList>
            <person name="Zhao Q."/>
        </authorList>
    </citation>
    <scope>NUCLEOTIDE SEQUENCE</scope>
    <source>
        <strain evidence="3">cv. W1943</strain>
    </source>
</reference>
<sequence length="390" mass="41596">MPRSQLLRREQRGDRREVGEVAGEGVEQAEEEGALVEQQQEALRGERDQGVALELREIRTDALAGGEVEEAAAAGGRRLVEHDPPPGEEAAVQGAGEGIHRAQPPQPAHGAEADVVGDVVGEDALGDEAGRPLPAKPPELPLQDSNPHHGIDCNCVRTNGIREQNKQQQIVLTTQVGSSIITDKQNEDQYTSGKQFSWFMQLLVLLLIPLLTSALSFSTAAPLRPGKSIQEAQHHSITVAVRVSSSAGERLSRPAFTAEVTRDLSAPADSADSAQTVATSAAAEASTVLSFLSAPAPPELLLSSQADTTPAIAAASWATETAAWACAVCSRSSSRLFLLRLPAMGMLSIKYPLRIALMCPMFSCSFSVETKSFRQFTSLCQIRQSMMALS</sequence>
<dbReference type="OMA" id="IALTCPM"/>
<dbReference type="STRING" id="4529.A0A0E0R2P8"/>
<evidence type="ECO:0000313" key="2">
    <source>
        <dbReference type="EnsemblPlants" id="ORUFI10G20280.3"/>
    </source>
</evidence>
<keyword evidence="3" id="KW-1185">Reference proteome</keyword>
<name>A0A0E0R2P8_ORYRU</name>
<dbReference type="HOGENOM" id="CLU_037264_1_0_1"/>
<reference evidence="2" key="2">
    <citation type="submission" date="2015-06" db="UniProtKB">
        <authorList>
            <consortium name="EnsemblPlants"/>
        </authorList>
    </citation>
    <scope>IDENTIFICATION</scope>
</reference>
<dbReference type="Gramene" id="ORUFI10G20280.3">
    <property type="protein sequence ID" value="ORUFI10G20280.3"/>
    <property type="gene ID" value="ORUFI10G20280"/>
</dbReference>
<proteinExistence type="predicted"/>
<accession>A0A0E0R2P8</accession>
<feature type="compositionally biased region" description="Basic and acidic residues" evidence="1">
    <location>
        <begin position="7"/>
        <end position="19"/>
    </location>
</feature>
<organism evidence="2 3">
    <name type="scientific">Oryza rufipogon</name>
    <name type="common">Brownbeard rice</name>
    <name type="synonym">Asian wild rice</name>
    <dbReference type="NCBI Taxonomy" id="4529"/>
    <lineage>
        <taxon>Eukaryota</taxon>
        <taxon>Viridiplantae</taxon>
        <taxon>Streptophyta</taxon>
        <taxon>Embryophyta</taxon>
        <taxon>Tracheophyta</taxon>
        <taxon>Spermatophyta</taxon>
        <taxon>Magnoliopsida</taxon>
        <taxon>Liliopsida</taxon>
        <taxon>Poales</taxon>
        <taxon>Poaceae</taxon>
        <taxon>BOP clade</taxon>
        <taxon>Oryzoideae</taxon>
        <taxon>Oryzeae</taxon>
        <taxon>Oryzinae</taxon>
        <taxon>Oryza</taxon>
    </lineage>
</organism>
<evidence type="ECO:0000313" key="3">
    <source>
        <dbReference type="Proteomes" id="UP000008022"/>
    </source>
</evidence>
<dbReference type="Proteomes" id="UP000008022">
    <property type="component" value="Unassembled WGS sequence"/>
</dbReference>
<feature type="compositionally biased region" description="Low complexity" evidence="1">
    <location>
        <begin position="65"/>
        <end position="77"/>
    </location>
</feature>
<dbReference type="EnsemblPlants" id="ORUFI10G20280.3">
    <property type="protein sequence ID" value="ORUFI10G20280.3"/>
    <property type="gene ID" value="ORUFI10G20280"/>
</dbReference>
<dbReference type="AlphaFoldDB" id="A0A0E0R2P8"/>
<feature type="region of interest" description="Disordered" evidence="1">
    <location>
        <begin position="1"/>
        <end position="49"/>
    </location>
</feature>
<evidence type="ECO:0000256" key="1">
    <source>
        <dbReference type="SAM" id="MobiDB-lite"/>
    </source>
</evidence>
<protein>
    <submittedName>
        <fullName evidence="2">Uncharacterized protein</fullName>
    </submittedName>
</protein>
<feature type="region of interest" description="Disordered" evidence="1">
    <location>
        <begin position="124"/>
        <end position="147"/>
    </location>
</feature>
<feature type="region of interest" description="Disordered" evidence="1">
    <location>
        <begin position="65"/>
        <end position="94"/>
    </location>
</feature>